<evidence type="ECO:0000313" key="8">
    <source>
        <dbReference type="Proteomes" id="UP000656804"/>
    </source>
</evidence>
<keyword evidence="8" id="KW-1185">Reference proteome</keyword>
<evidence type="ECO:0000256" key="5">
    <source>
        <dbReference type="SAM" id="Phobius"/>
    </source>
</evidence>
<evidence type="ECO:0000313" key="7">
    <source>
        <dbReference type="EMBL" id="MBF4163055.1"/>
    </source>
</evidence>
<feature type="transmembrane region" description="Helical" evidence="5">
    <location>
        <begin position="209"/>
        <end position="226"/>
    </location>
</feature>
<feature type="transmembrane region" description="Helical" evidence="5">
    <location>
        <begin position="127"/>
        <end position="145"/>
    </location>
</feature>
<name>A0A930Y749_9ACTN</name>
<dbReference type="Proteomes" id="UP000656804">
    <property type="component" value="Unassembled WGS sequence"/>
</dbReference>
<evidence type="ECO:0000256" key="1">
    <source>
        <dbReference type="ARBA" id="ARBA00004141"/>
    </source>
</evidence>
<evidence type="ECO:0000259" key="6">
    <source>
        <dbReference type="Pfam" id="PF14378"/>
    </source>
</evidence>
<dbReference type="PANTHER" id="PTHR31310">
    <property type="match status" value="1"/>
</dbReference>
<accession>A0A930Y749</accession>
<dbReference type="InterPro" id="IPR026841">
    <property type="entry name" value="Aur1/Ipt1"/>
</dbReference>
<keyword evidence="4 5" id="KW-0472">Membrane</keyword>
<reference evidence="7" key="1">
    <citation type="submission" date="2020-11" db="EMBL/GenBank/DDBJ databases">
        <title>Nocardioides sp. CBS4Y-1, whole genome shotgun sequence.</title>
        <authorList>
            <person name="Tuo L."/>
        </authorList>
    </citation>
    <scope>NUCLEOTIDE SEQUENCE</scope>
    <source>
        <strain evidence="7">CBS4Y-1</strain>
    </source>
</reference>
<keyword evidence="3 5" id="KW-1133">Transmembrane helix</keyword>
<dbReference type="AlphaFoldDB" id="A0A930Y749"/>
<evidence type="ECO:0000256" key="3">
    <source>
        <dbReference type="ARBA" id="ARBA00022989"/>
    </source>
</evidence>
<dbReference type="RefSeq" id="WP_194504318.1">
    <property type="nucleotide sequence ID" value="NZ_JADIVZ010000009.1"/>
</dbReference>
<dbReference type="EMBL" id="JADIVZ010000009">
    <property type="protein sequence ID" value="MBF4163055.1"/>
    <property type="molecule type" value="Genomic_DNA"/>
</dbReference>
<gene>
    <name evidence="7" type="ORF">ISG29_15270</name>
</gene>
<feature type="transmembrane region" description="Helical" evidence="5">
    <location>
        <begin position="24"/>
        <end position="44"/>
    </location>
</feature>
<evidence type="ECO:0000256" key="4">
    <source>
        <dbReference type="ARBA" id="ARBA00023136"/>
    </source>
</evidence>
<dbReference type="PANTHER" id="PTHR31310:SF7">
    <property type="entry name" value="PA-PHOSPHATASE RELATED-FAMILY PROTEIN DDB_G0268928"/>
    <property type="match status" value="1"/>
</dbReference>
<proteinExistence type="predicted"/>
<feature type="transmembrane region" description="Helical" evidence="5">
    <location>
        <begin position="96"/>
        <end position="115"/>
    </location>
</feature>
<organism evidence="7 8">
    <name type="scientific">Nocardioides acrostichi</name>
    <dbReference type="NCBI Taxonomy" id="2784339"/>
    <lineage>
        <taxon>Bacteria</taxon>
        <taxon>Bacillati</taxon>
        <taxon>Actinomycetota</taxon>
        <taxon>Actinomycetes</taxon>
        <taxon>Propionibacteriales</taxon>
        <taxon>Nocardioidaceae</taxon>
        <taxon>Nocardioides</taxon>
    </lineage>
</organism>
<dbReference type="GO" id="GO:0016020">
    <property type="term" value="C:membrane"/>
    <property type="evidence" value="ECO:0007669"/>
    <property type="project" value="UniProtKB-SubCell"/>
</dbReference>
<dbReference type="CDD" id="cd03386">
    <property type="entry name" value="PAP2_Aur1_like"/>
    <property type="match status" value="1"/>
</dbReference>
<protein>
    <submittedName>
        <fullName evidence="7">Phosphatase PAP2 family protein</fullName>
    </submittedName>
</protein>
<dbReference type="InterPro" id="IPR052185">
    <property type="entry name" value="IPC_Synthase-Related"/>
</dbReference>
<comment type="subcellular location">
    <subcellularLocation>
        <location evidence="1">Membrane</location>
        <topology evidence="1">Multi-pass membrane protein</topology>
    </subcellularLocation>
</comment>
<feature type="transmembrane region" description="Helical" evidence="5">
    <location>
        <begin position="183"/>
        <end position="202"/>
    </location>
</feature>
<evidence type="ECO:0000256" key="2">
    <source>
        <dbReference type="ARBA" id="ARBA00022692"/>
    </source>
</evidence>
<dbReference type="Pfam" id="PF14378">
    <property type="entry name" value="PAP2_3"/>
    <property type="match status" value="1"/>
</dbReference>
<sequence length="277" mass="29814">MTVHLTSPTTAARPTASAVAPRRLPVLAAGVVELGLIAALYVGYSAGRTLADNDLGLATGHALRIARLEQLTHVHIEASWVSWLSEHLVLAVAASYWYSVAHYAVTGAVMLLLWWRRRAVYVRERRTLVLASVVALAVYITIPVAPPRLLAGYGDVLALTAPWGWWSSHASAPAGLGYLTNELAAMPSLHVGWAVWVALVVWRAVPRAWVRVLAVAYPLTTSMVVIATGNHWVLDVLAGAGLMLLADLVVMRLAPRVQAALLARIGSHRESSASINR</sequence>
<keyword evidence="2 5" id="KW-0812">Transmembrane</keyword>
<feature type="domain" description="Inositolphosphotransferase Aur1/Ipt1" evidence="6">
    <location>
        <begin position="64"/>
        <end position="246"/>
    </location>
</feature>
<comment type="caution">
    <text evidence="7">The sequence shown here is derived from an EMBL/GenBank/DDBJ whole genome shotgun (WGS) entry which is preliminary data.</text>
</comment>